<dbReference type="AlphaFoldDB" id="A0A5J5GQF0"/>
<feature type="compositionally biased region" description="Basic and acidic residues" evidence="1">
    <location>
        <begin position="240"/>
        <end position="249"/>
    </location>
</feature>
<evidence type="ECO:0000313" key="2">
    <source>
        <dbReference type="EMBL" id="KAA9010410.1"/>
    </source>
</evidence>
<reference evidence="2 3" key="1">
    <citation type="submission" date="2019-09" db="EMBL/GenBank/DDBJ databases">
        <authorList>
            <person name="Park J.-S."/>
            <person name="Choi H.-J."/>
        </authorList>
    </citation>
    <scope>NUCLEOTIDE SEQUENCE [LARGE SCALE GENOMIC DNA]</scope>
    <source>
        <strain evidence="2 3">176SS1-4</strain>
    </source>
</reference>
<dbReference type="EMBL" id="VYQE01000001">
    <property type="protein sequence ID" value="KAA9010410.1"/>
    <property type="molecule type" value="Genomic_DNA"/>
</dbReference>
<sequence length="260" mass="27230">MTEETAIDRAHAAMEAAPEDDAARLRFWERVADAELNLLLEREIEADSVEPRLFEIEGVSYALAFDRADRLTGFTGQASAYAELSGRALAQMMAGQGIGLGLNIEVAPSAMLIPPDAVEWLAATLGEGPAEAEGRIEEVRAPAALPEVLLGALDQKLATAAGLARTAWLAQVGYAGGGQGTLLAFVDAAPGAERALAGAVREALVFSGVEAGALDVAFFAGEDPVAAAIARHGVRIDLPELQRSERRAPGSDPVRPPKLR</sequence>
<dbReference type="Proteomes" id="UP000326554">
    <property type="component" value="Unassembled WGS sequence"/>
</dbReference>
<accession>A0A5J5GQF0</accession>
<protein>
    <submittedName>
        <fullName evidence="2">SseB family protein</fullName>
    </submittedName>
</protein>
<proteinExistence type="predicted"/>
<evidence type="ECO:0000256" key="1">
    <source>
        <dbReference type="SAM" id="MobiDB-lite"/>
    </source>
</evidence>
<gene>
    <name evidence="2" type="ORF">F3S47_03975</name>
</gene>
<feature type="region of interest" description="Disordered" evidence="1">
    <location>
        <begin position="240"/>
        <end position="260"/>
    </location>
</feature>
<organism evidence="2 3">
    <name type="scientific">Histidinibacterium aquaticum</name>
    <dbReference type="NCBI Taxonomy" id="2613962"/>
    <lineage>
        <taxon>Bacteria</taxon>
        <taxon>Pseudomonadati</taxon>
        <taxon>Pseudomonadota</taxon>
        <taxon>Alphaproteobacteria</taxon>
        <taxon>Rhodobacterales</taxon>
        <taxon>Paracoccaceae</taxon>
        <taxon>Histidinibacterium</taxon>
    </lineage>
</organism>
<comment type="caution">
    <text evidence="2">The sequence shown here is derived from an EMBL/GenBank/DDBJ whole genome shotgun (WGS) entry which is preliminary data.</text>
</comment>
<evidence type="ECO:0000313" key="3">
    <source>
        <dbReference type="Proteomes" id="UP000326554"/>
    </source>
</evidence>
<keyword evidence="3" id="KW-1185">Reference proteome</keyword>
<name>A0A5J5GQF0_9RHOB</name>
<dbReference type="RefSeq" id="WP_150443896.1">
    <property type="nucleotide sequence ID" value="NZ_VYQE01000001.1"/>
</dbReference>